<dbReference type="Pfam" id="PF14559">
    <property type="entry name" value="TPR_19"/>
    <property type="match status" value="1"/>
</dbReference>
<feature type="repeat" description="TPR" evidence="3">
    <location>
        <begin position="218"/>
        <end position="251"/>
    </location>
</feature>
<dbReference type="PROSITE" id="PS50005">
    <property type="entry name" value="TPR"/>
    <property type="match status" value="2"/>
</dbReference>
<proteinExistence type="predicted"/>
<evidence type="ECO:0000256" key="1">
    <source>
        <dbReference type="ARBA" id="ARBA00022737"/>
    </source>
</evidence>
<keyword evidence="5" id="KW-1185">Reference proteome</keyword>
<keyword evidence="2 3" id="KW-0802">TPR repeat</keyword>
<protein>
    <submittedName>
        <fullName evidence="4">Tetratricopeptide repeat-containing protein</fullName>
    </submittedName>
</protein>
<evidence type="ECO:0000256" key="3">
    <source>
        <dbReference type="PROSITE-ProRule" id="PRU00339"/>
    </source>
</evidence>
<accession>A0A1T4WBC7</accession>
<dbReference type="EMBL" id="FUYC01000002">
    <property type="protein sequence ID" value="SKA74592.1"/>
    <property type="molecule type" value="Genomic_DNA"/>
</dbReference>
<reference evidence="4 5" key="1">
    <citation type="submission" date="2017-02" db="EMBL/GenBank/DDBJ databases">
        <authorList>
            <person name="Peterson S.W."/>
        </authorList>
    </citation>
    <scope>NUCLEOTIDE SEQUENCE [LARGE SCALE GENOMIC DNA]</scope>
    <source>
        <strain evidence="4 5">DSM 16080</strain>
    </source>
</reference>
<evidence type="ECO:0000256" key="2">
    <source>
        <dbReference type="ARBA" id="ARBA00022803"/>
    </source>
</evidence>
<dbReference type="PANTHER" id="PTHR44943">
    <property type="entry name" value="CELLULOSE SYNTHASE OPERON PROTEIN C"/>
    <property type="match status" value="1"/>
</dbReference>
<dbReference type="OrthoDB" id="5502572at2"/>
<feature type="repeat" description="TPR" evidence="3">
    <location>
        <begin position="150"/>
        <end position="183"/>
    </location>
</feature>
<dbReference type="Proteomes" id="UP000190027">
    <property type="component" value="Unassembled WGS sequence"/>
</dbReference>
<keyword evidence="1" id="KW-0677">Repeat</keyword>
<dbReference type="PANTHER" id="PTHR44943:SF8">
    <property type="entry name" value="TPR REPEAT-CONTAINING PROTEIN MJ0263"/>
    <property type="match status" value="1"/>
</dbReference>
<dbReference type="Pfam" id="PF13181">
    <property type="entry name" value="TPR_8"/>
    <property type="match status" value="1"/>
</dbReference>
<evidence type="ECO:0000313" key="5">
    <source>
        <dbReference type="Proteomes" id="UP000190027"/>
    </source>
</evidence>
<dbReference type="InterPro" id="IPR019734">
    <property type="entry name" value="TPR_rpt"/>
</dbReference>
<gene>
    <name evidence="4" type="ORF">SAMN02745704_00713</name>
</gene>
<evidence type="ECO:0000313" key="4">
    <source>
        <dbReference type="EMBL" id="SKA74592.1"/>
    </source>
</evidence>
<dbReference type="SUPFAM" id="SSF48452">
    <property type="entry name" value="TPR-like"/>
    <property type="match status" value="1"/>
</dbReference>
<dbReference type="STRING" id="1121449.SAMN02745704_00713"/>
<dbReference type="Gene3D" id="1.25.40.10">
    <property type="entry name" value="Tetratricopeptide repeat domain"/>
    <property type="match status" value="1"/>
</dbReference>
<dbReference type="RefSeq" id="WP_078716275.1">
    <property type="nucleotide sequence ID" value="NZ_FUYC01000002.1"/>
</dbReference>
<organism evidence="4 5">
    <name type="scientific">Paucidesulfovibrio gracilis DSM 16080</name>
    <dbReference type="NCBI Taxonomy" id="1121449"/>
    <lineage>
        <taxon>Bacteria</taxon>
        <taxon>Pseudomonadati</taxon>
        <taxon>Thermodesulfobacteriota</taxon>
        <taxon>Desulfovibrionia</taxon>
        <taxon>Desulfovibrionales</taxon>
        <taxon>Desulfovibrionaceae</taxon>
        <taxon>Paucidesulfovibrio</taxon>
    </lineage>
</organism>
<dbReference type="InterPro" id="IPR011990">
    <property type="entry name" value="TPR-like_helical_dom_sf"/>
</dbReference>
<dbReference type="SMART" id="SM00028">
    <property type="entry name" value="TPR"/>
    <property type="match status" value="3"/>
</dbReference>
<name>A0A1T4WBC7_9BACT</name>
<dbReference type="AlphaFoldDB" id="A0A1T4WBC7"/>
<dbReference type="InterPro" id="IPR051685">
    <property type="entry name" value="Ycf3/AcsC/BcsC/TPR_MFPF"/>
</dbReference>
<sequence>MSVELIKARKRLSEVNSLLKQGKPMAAANALTQALATILRNPLMKNERDEFAKLIDQAVYSLNQDKQLRQLYPLVIPYKPGQEKELYKAMQDLLAELQNHVTETVQNELASQEEHKKTELAKGQVQLDQKAFDQARDTFGKLVRTHKTDTELKADIADRYLKASQYDDALSMLEHALETDPQAVYLYNRIAIVLRKLKQFDTSEQYFLKALEHTHDDEYLYFNLGRLYFDWKKWDRMRDAAGKALEINPDFKEAEKMRAYAMKKI</sequence>